<dbReference type="EMBL" id="CP015029">
    <property type="protein sequence ID" value="QIM65665.1"/>
    <property type="molecule type" value="Genomic_DNA"/>
</dbReference>
<dbReference type="Pfam" id="PF01343">
    <property type="entry name" value="Peptidase_S49"/>
    <property type="match status" value="2"/>
</dbReference>
<protein>
    <submittedName>
        <fullName evidence="11">Protease-4</fullName>
    </submittedName>
    <submittedName>
        <fullName evidence="10">Signal peptide peptidase SppA</fullName>
    </submittedName>
</protein>
<evidence type="ECO:0000313" key="13">
    <source>
        <dbReference type="Proteomes" id="UP000502287"/>
    </source>
</evidence>
<dbReference type="GO" id="GO:0008236">
    <property type="term" value="F:serine-type peptidase activity"/>
    <property type="evidence" value="ECO:0007669"/>
    <property type="project" value="UniProtKB-KW"/>
</dbReference>
<dbReference type="NCBIfam" id="TIGR00706">
    <property type="entry name" value="SppA_dom"/>
    <property type="match status" value="1"/>
</dbReference>
<reference evidence="11 12" key="2">
    <citation type="submission" date="2018-11" db="EMBL/GenBank/DDBJ databases">
        <title>Genomic Encyclopedia of Type Strains, Phase IV (KMG-IV): sequencing the most valuable type-strain genomes for metagenomic binning, comparative biology and taxonomic classification.</title>
        <authorList>
            <person name="Goeker M."/>
        </authorList>
    </citation>
    <scope>NUCLEOTIDE SEQUENCE [LARGE SCALE GENOMIC DNA]</scope>
    <source>
        <strain evidence="11 12">DSM 25797</strain>
    </source>
</reference>
<evidence type="ECO:0000256" key="6">
    <source>
        <dbReference type="ARBA" id="ARBA00023136"/>
    </source>
</evidence>
<evidence type="ECO:0000256" key="5">
    <source>
        <dbReference type="ARBA" id="ARBA00022825"/>
    </source>
</evidence>
<dbReference type="GO" id="GO:0016020">
    <property type="term" value="C:membrane"/>
    <property type="evidence" value="ECO:0007669"/>
    <property type="project" value="UniProtKB-SubCell"/>
</dbReference>
<dbReference type="GO" id="GO:0006465">
    <property type="term" value="P:signal peptide processing"/>
    <property type="evidence" value="ECO:0007669"/>
    <property type="project" value="InterPro"/>
</dbReference>
<reference evidence="10 13" key="1">
    <citation type="submission" date="2016-03" db="EMBL/GenBank/DDBJ databases">
        <authorList>
            <person name="Hansen M.J."/>
            <person name="Bojesen A.M."/>
            <person name="Planet P."/>
        </authorList>
    </citation>
    <scope>NUCLEOTIDE SEQUENCE [LARGE SCALE GENOMIC DNA]</scope>
    <source>
        <strain evidence="10 13">HPA 21</strain>
    </source>
</reference>
<name>A0AAE6X6B8_9PAST</name>
<dbReference type="CDD" id="cd07018">
    <property type="entry name" value="S49_SppA_67K_type"/>
    <property type="match status" value="1"/>
</dbReference>
<comment type="similarity">
    <text evidence="2">Belongs to the peptidase S49 family.</text>
</comment>
<keyword evidence="6 8" id="KW-0472">Membrane</keyword>
<comment type="subcellular location">
    <subcellularLocation>
        <location evidence="1">Membrane</location>
    </subcellularLocation>
</comment>
<dbReference type="PANTHER" id="PTHR33209">
    <property type="entry name" value="PROTEASE 4"/>
    <property type="match status" value="1"/>
</dbReference>
<evidence type="ECO:0000313" key="10">
    <source>
        <dbReference type="EMBL" id="QIM65665.1"/>
    </source>
</evidence>
<keyword evidence="8" id="KW-0812">Transmembrane</keyword>
<keyword evidence="5" id="KW-0720">Serine protease</keyword>
<dbReference type="Gene3D" id="6.20.330.10">
    <property type="match status" value="1"/>
</dbReference>
<dbReference type="PIRSF" id="PIRSF001217">
    <property type="entry name" value="Protease_4_SppA"/>
    <property type="match status" value="1"/>
</dbReference>
<keyword evidence="8" id="KW-1133">Transmembrane helix</keyword>
<dbReference type="InterPro" id="IPR029045">
    <property type="entry name" value="ClpP/crotonase-like_dom_sf"/>
</dbReference>
<feature type="active site" description="Proton donor/acceptor" evidence="7">
    <location>
        <position position="205"/>
    </location>
</feature>
<proteinExistence type="inferred from homology"/>
<evidence type="ECO:0000256" key="7">
    <source>
        <dbReference type="PIRSR" id="PIRSR001217-1"/>
    </source>
</evidence>
<evidence type="ECO:0000256" key="3">
    <source>
        <dbReference type="ARBA" id="ARBA00022670"/>
    </source>
</evidence>
<keyword evidence="4" id="KW-0378">Hydrolase</keyword>
<keyword evidence="12" id="KW-1185">Reference proteome</keyword>
<dbReference type="InterPro" id="IPR047217">
    <property type="entry name" value="S49_SppA_67K_type_N"/>
</dbReference>
<dbReference type="Proteomes" id="UP000276901">
    <property type="component" value="Unassembled WGS sequence"/>
</dbReference>
<evidence type="ECO:0000256" key="4">
    <source>
        <dbReference type="ARBA" id="ARBA00022801"/>
    </source>
</evidence>
<dbReference type="PANTHER" id="PTHR33209:SF1">
    <property type="entry name" value="PEPTIDASE S49 DOMAIN-CONTAINING PROTEIN"/>
    <property type="match status" value="1"/>
</dbReference>
<dbReference type="InterPro" id="IPR047272">
    <property type="entry name" value="S49_SppA_C"/>
</dbReference>
<dbReference type="RefSeq" id="WP_123955807.1">
    <property type="nucleotide sequence ID" value="NZ_CP015029.1"/>
</dbReference>
<sequence>MLVIFKSIYKVFRCIREFVMSLFFILFVMICFAVVSLLQTDTKMVKQPVPVEKGALLLNLDGYLADNHDEFGDFHRFVQSELGGSSDPVKISVFDVVRAIKAAEYDDKITGLVLDLRYFEGGDLASLHFVGDEITRFKKSNKPVLAIGEYYTQKQYFLASFADKVYLNKAGFVDLHGLNYSTLYFKSLFEKIEAIPHVFRVGTYKSAVEPFLRDDMSPEAKANASLWLEQLWGQFSQKVAENRQINAKTIVPEISQYLADYKKAKGDDAQYALQKGFVTELVDNQQLQQILLEQFGKHVDGDYNYVSFFDYVATLSDRFDVQDSNKIAVVNVEGEIILGESDESSAGSDTIVNLLRKAREDNDVKGVILRVNSPGGSAMASELIRQEIDAVQQAGKPVVVSMGGMAASGGYWISATSDKIVASPNTLTGSIGIFGLAVSFEQTAKNLGISEDGVATSPLAKDIGFKPVSKAQGEILQIGIENGYDRFIELVSRGRKMSKSEVDKVAQGQVWTGQAAFERGLVDELGDFNQAYQSVVELVNQQRKAKGESEIEGFSTQWMITQDDDLLSQFMRDFKLQLPFKVSTLFDLPLVKSAEKPLELLNKFNDPKQMYLYCLNCGTVK</sequence>
<dbReference type="CDD" id="cd07023">
    <property type="entry name" value="S49_Sppa_N_C"/>
    <property type="match status" value="1"/>
</dbReference>
<dbReference type="AlphaFoldDB" id="A0AAE6X6B8"/>
<accession>A0AAE6X6B8</accession>
<dbReference type="SUPFAM" id="SSF52096">
    <property type="entry name" value="ClpP/crotonase"/>
    <property type="match status" value="2"/>
</dbReference>
<gene>
    <name evidence="10" type="ORF">A4G17_09505</name>
    <name evidence="11" type="ORF">EDC49_0255</name>
</gene>
<dbReference type="NCBIfam" id="TIGR00705">
    <property type="entry name" value="SppA_67K"/>
    <property type="match status" value="1"/>
</dbReference>
<dbReference type="KEGG" id="fcl:A4G17_09505"/>
<evidence type="ECO:0000313" key="11">
    <source>
        <dbReference type="EMBL" id="RPE95879.1"/>
    </source>
</evidence>
<evidence type="ECO:0000313" key="12">
    <source>
        <dbReference type="Proteomes" id="UP000276901"/>
    </source>
</evidence>
<evidence type="ECO:0000256" key="2">
    <source>
        <dbReference type="ARBA" id="ARBA00008683"/>
    </source>
</evidence>
<evidence type="ECO:0000259" key="9">
    <source>
        <dbReference type="Pfam" id="PF01343"/>
    </source>
</evidence>
<dbReference type="InterPro" id="IPR004634">
    <property type="entry name" value="Pept_S49_pIV"/>
</dbReference>
<dbReference type="InterPro" id="IPR002142">
    <property type="entry name" value="Peptidase_S49"/>
</dbReference>
<evidence type="ECO:0000256" key="1">
    <source>
        <dbReference type="ARBA" id="ARBA00004370"/>
    </source>
</evidence>
<keyword evidence="3 11" id="KW-0645">Protease</keyword>
<feature type="active site" description="Nucleophile" evidence="7">
    <location>
        <position position="408"/>
    </location>
</feature>
<feature type="domain" description="Peptidase S49" evidence="9">
    <location>
        <begin position="137"/>
        <end position="285"/>
    </location>
</feature>
<dbReference type="EMBL" id="RKQT01000001">
    <property type="protein sequence ID" value="RPE95879.1"/>
    <property type="molecule type" value="Genomic_DNA"/>
</dbReference>
<dbReference type="Proteomes" id="UP000502287">
    <property type="component" value="Chromosome"/>
</dbReference>
<feature type="transmembrane region" description="Helical" evidence="8">
    <location>
        <begin position="18"/>
        <end position="38"/>
    </location>
</feature>
<organism evidence="10 13">
    <name type="scientific">Frederiksenia canicola</name>
    <dbReference type="NCBI Taxonomy" id="123824"/>
    <lineage>
        <taxon>Bacteria</taxon>
        <taxon>Pseudomonadati</taxon>
        <taxon>Pseudomonadota</taxon>
        <taxon>Gammaproteobacteria</taxon>
        <taxon>Pasteurellales</taxon>
        <taxon>Pasteurellaceae</taxon>
        <taxon>Frederiksenia</taxon>
    </lineage>
</organism>
<dbReference type="InterPro" id="IPR004635">
    <property type="entry name" value="Pept_S49_SppA"/>
</dbReference>
<feature type="domain" description="Peptidase S49" evidence="9">
    <location>
        <begin position="392"/>
        <end position="540"/>
    </location>
</feature>
<dbReference type="Gene3D" id="3.90.226.10">
    <property type="entry name" value="2-enoyl-CoA Hydratase, Chain A, domain 1"/>
    <property type="match status" value="3"/>
</dbReference>
<evidence type="ECO:0000256" key="8">
    <source>
        <dbReference type="SAM" id="Phobius"/>
    </source>
</evidence>